<evidence type="ECO:0000259" key="7">
    <source>
        <dbReference type="PROSITE" id="PS51093"/>
    </source>
</evidence>
<dbReference type="RefSeq" id="WP_132026752.1">
    <property type="nucleotide sequence ID" value="NZ_CP068564.1"/>
</dbReference>
<keyword evidence="5" id="KW-0598">Phosphotransferase system</keyword>
<evidence type="ECO:0000256" key="3">
    <source>
        <dbReference type="ARBA" id="ARBA00022597"/>
    </source>
</evidence>
<protein>
    <submittedName>
        <fullName evidence="8">PTS system glucose-specific IIA component</fullName>
    </submittedName>
</protein>
<gene>
    <name evidence="8" type="ORF">EDD65_10440</name>
</gene>
<dbReference type="InterPro" id="IPR011055">
    <property type="entry name" value="Dup_hybrid_motif"/>
</dbReference>
<keyword evidence="6" id="KW-0418">Kinase</keyword>
<accession>A0A4R3KXE2</accession>
<evidence type="ECO:0000256" key="6">
    <source>
        <dbReference type="ARBA" id="ARBA00022777"/>
    </source>
</evidence>
<dbReference type="GO" id="GO:0016301">
    <property type="term" value="F:kinase activity"/>
    <property type="evidence" value="ECO:0007669"/>
    <property type="project" value="UniProtKB-KW"/>
</dbReference>
<keyword evidence="2" id="KW-0813">Transport</keyword>
<evidence type="ECO:0000256" key="1">
    <source>
        <dbReference type="ARBA" id="ARBA00004496"/>
    </source>
</evidence>
<dbReference type="GO" id="GO:0009401">
    <property type="term" value="P:phosphoenolpyruvate-dependent sugar phosphotransferase system"/>
    <property type="evidence" value="ECO:0007669"/>
    <property type="project" value="UniProtKB-KW"/>
</dbReference>
<organism evidence="8 9">
    <name type="scientific">Keratinibaculum paraultunense</name>
    <dbReference type="NCBI Taxonomy" id="1278232"/>
    <lineage>
        <taxon>Bacteria</taxon>
        <taxon>Bacillati</taxon>
        <taxon>Bacillota</taxon>
        <taxon>Tissierellia</taxon>
        <taxon>Tissierellales</taxon>
        <taxon>Tepidimicrobiaceae</taxon>
        <taxon>Keratinibaculum</taxon>
    </lineage>
</organism>
<dbReference type="FunFam" id="2.70.70.10:FF:000001">
    <property type="entry name" value="PTS system glucose-specific IIA component"/>
    <property type="match status" value="1"/>
</dbReference>
<evidence type="ECO:0000256" key="2">
    <source>
        <dbReference type="ARBA" id="ARBA00022448"/>
    </source>
</evidence>
<dbReference type="InterPro" id="IPR001127">
    <property type="entry name" value="PTS_EIIA_1_perm"/>
</dbReference>
<evidence type="ECO:0000313" key="9">
    <source>
        <dbReference type="Proteomes" id="UP000294567"/>
    </source>
</evidence>
<dbReference type="SUPFAM" id="SSF51261">
    <property type="entry name" value="Duplicated hybrid motif"/>
    <property type="match status" value="1"/>
</dbReference>
<proteinExistence type="predicted"/>
<dbReference type="AlphaFoldDB" id="A0A4R3KXE2"/>
<comment type="caution">
    <text evidence="8">The sequence shown here is derived from an EMBL/GenBank/DDBJ whole genome shotgun (WGS) entry which is preliminary data.</text>
</comment>
<dbReference type="PROSITE" id="PS51093">
    <property type="entry name" value="PTS_EIIA_TYPE_1"/>
    <property type="match status" value="1"/>
</dbReference>
<dbReference type="GO" id="GO:0005737">
    <property type="term" value="C:cytoplasm"/>
    <property type="evidence" value="ECO:0007669"/>
    <property type="project" value="UniProtKB-SubCell"/>
</dbReference>
<comment type="subcellular location">
    <subcellularLocation>
        <location evidence="1">Cytoplasm</location>
    </subcellularLocation>
</comment>
<evidence type="ECO:0000256" key="4">
    <source>
        <dbReference type="ARBA" id="ARBA00022679"/>
    </source>
</evidence>
<keyword evidence="3" id="KW-0762">Sugar transport</keyword>
<feature type="domain" description="PTS EIIA type-1" evidence="7">
    <location>
        <begin position="29"/>
        <end position="133"/>
    </location>
</feature>
<dbReference type="OrthoDB" id="92465at2"/>
<dbReference type="NCBIfam" id="TIGR00830">
    <property type="entry name" value="PTBA"/>
    <property type="match status" value="1"/>
</dbReference>
<dbReference type="PROSITE" id="PS00371">
    <property type="entry name" value="PTS_EIIA_TYPE_1_HIS"/>
    <property type="match status" value="1"/>
</dbReference>
<evidence type="ECO:0000313" key="8">
    <source>
        <dbReference type="EMBL" id="TCS90499.1"/>
    </source>
</evidence>
<dbReference type="Gene3D" id="2.70.70.10">
    <property type="entry name" value="Glucose Permease (Domain IIA)"/>
    <property type="match status" value="1"/>
</dbReference>
<dbReference type="Pfam" id="PF00358">
    <property type="entry name" value="PTS_EIIA_1"/>
    <property type="match status" value="1"/>
</dbReference>
<keyword evidence="9" id="KW-1185">Reference proteome</keyword>
<dbReference type="EMBL" id="SMAE01000004">
    <property type="protein sequence ID" value="TCS90499.1"/>
    <property type="molecule type" value="Genomic_DNA"/>
</dbReference>
<name>A0A4R3KXE2_9FIRM</name>
<keyword evidence="4" id="KW-0808">Transferase</keyword>
<evidence type="ECO:0000256" key="5">
    <source>
        <dbReference type="ARBA" id="ARBA00022683"/>
    </source>
</evidence>
<dbReference type="InterPro" id="IPR050890">
    <property type="entry name" value="PTS_EIIA_component"/>
</dbReference>
<reference evidence="8 9" key="1">
    <citation type="submission" date="2019-03" db="EMBL/GenBank/DDBJ databases">
        <title>Genomic Encyclopedia of Type Strains, Phase IV (KMG-IV): sequencing the most valuable type-strain genomes for metagenomic binning, comparative biology and taxonomic classification.</title>
        <authorList>
            <person name="Goeker M."/>
        </authorList>
    </citation>
    <scope>NUCLEOTIDE SEQUENCE [LARGE SCALE GENOMIC DNA]</scope>
    <source>
        <strain evidence="8 9">DSM 26752</strain>
    </source>
</reference>
<sequence length="164" mass="18076">MLNFFRKNKPIEIVSPISGKIIPLEEIDDEGFSTKRLGDGVAIEPTDGKVIAPFDGEITSTYKANHCLVIRSEEGIELLIHIGLDTIKLKGEGFTQHVALMEKVKKGDIILEADLEILKEKGKSIISPVVITNMGRVETLEKAEGEVEKGISNIMTVTLKKSKY</sequence>
<dbReference type="PANTHER" id="PTHR45008:SF1">
    <property type="entry name" value="PTS SYSTEM GLUCOSE-SPECIFIC EIIA COMPONENT"/>
    <property type="match status" value="1"/>
</dbReference>
<dbReference type="Proteomes" id="UP000294567">
    <property type="component" value="Unassembled WGS sequence"/>
</dbReference>
<dbReference type="PANTHER" id="PTHR45008">
    <property type="entry name" value="PTS SYSTEM GLUCOSE-SPECIFIC EIIA COMPONENT"/>
    <property type="match status" value="1"/>
</dbReference>